<evidence type="ECO:0000313" key="1">
    <source>
        <dbReference type="EMBL" id="GIX69022.1"/>
    </source>
</evidence>
<sequence length="113" mass="12966">MVNCLRIRNQLQQWTSPTSFSSLKLSMSRQVPLFSSSVDTYKAANLFLIDCRISPDSIAFGGKWVPDYQRSYMATYAHCSSGKKGSSFFNFSKELFNELRKINLFLNHFSSSR</sequence>
<organism evidence="1 2">
    <name type="scientific">Caerostris extrusa</name>
    <name type="common">Bark spider</name>
    <name type="synonym">Caerostris bankana</name>
    <dbReference type="NCBI Taxonomy" id="172846"/>
    <lineage>
        <taxon>Eukaryota</taxon>
        <taxon>Metazoa</taxon>
        <taxon>Ecdysozoa</taxon>
        <taxon>Arthropoda</taxon>
        <taxon>Chelicerata</taxon>
        <taxon>Arachnida</taxon>
        <taxon>Araneae</taxon>
        <taxon>Araneomorphae</taxon>
        <taxon>Entelegynae</taxon>
        <taxon>Araneoidea</taxon>
        <taxon>Araneidae</taxon>
        <taxon>Caerostris</taxon>
    </lineage>
</organism>
<reference evidence="1 2" key="1">
    <citation type="submission" date="2021-06" db="EMBL/GenBank/DDBJ databases">
        <title>Caerostris extrusa draft genome.</title>
        <authorList>
            <person name="Kono N."/>
            <person name="Arakawa K."/>
        </authorList>
    </citation>
    <scope>NUCLEOTIDE SEQUENCE [LARGE SCALE GENOMIC DNA]</scope>
</reference>
<dbReference type="AlphaFoldDB" id="A0AAV4M9A9"/>
<comment type="caution">
    <text evidence="1">The sequence shown here is derived from an EMBL/GenBank/DDBJ whole genome shotgun (WGS) entry which is preliminary data.</text>
</comment>
<name>A0AAV4M9A9_CAEEX</name>
<dbReference type="Proteomes" id="UP001054945">
    <property type="component" value="Unassembled WGS sequence"/>
</dbReference>
<protein>
    <submittedName>
        <fullName evidence="1">Uncharacterized protein</fullName>
    </submittedName>
</protein>
<gene>
    <name evidence="1" type="ORF">CEXT_221771</name>
</gene>
<accession>A0AAV4M9A9</accession>
<proteinExistence type="predicted"/>
<keyword evidence="2" id="KW-1185">Reference proteome</keyword>
<dbReference type="EMBL" id="BPLR01019542">
    <property type="protein sequence ID" value="GIX69022.1"/>
    <property type="molecule type" value="Genomic_DNA"/>
</dbReference>
<evidence type="ECO:0000313" key="2">
    <source>
        <dbReference type="Proteomes" id="UP001054945"/>
    </source>
</evidence>